<evidence type="ECO:0000313" key="2">
    <source>
        <dbReference type="EMBL" id="RDH23989.1"/>
    </source>
</evidence>
<dbReference type="EMBL" id="KZ851903">
    <property type="protein sequence ID" value="RDH23989.1"/>
    <property type="molecule type" value="Genomic_DNA"/>
</dbReference>
<name>A0A370CA26_ASPNG</name>
<proteinExistence type="predicted"/>
<dbReference type="Proteomes" id="UP000253845">
    <property type="component" value="Unassembled WGS sequence"/>
</dbReference>
<evidence type="ECO:0000256" key="1">
    <source>
        <dbReference type="SAM" id="MobiDB-lite"/>
    </source>
</evidence>
<dbReference type="AlphaFoldDB" id="A0A370CA26"/>
<dbReference type="VEuPathDB" id="FungiDB:M747DRAFT_136040"/>
<accession>A0A370CA26</accession>
<evidence type="ECO:0000313" key="3">
    <source>
        <dbReference type="Proteomes" id="UP000253845"/>
    </source>
</evidence>
<feature type="region of interest" description="Disordered" evidence="1">
    <location>
        <begin position="32"/>
        <end position="53"/>
    </location>
</feature>
<reference evidence="2 3" key="1">
    <citation type="submission" date="2018-07" db="EMBL/GenBank/DDBJ databases">
        <title>Section-level genome sequencing of Aspergillus section Nigri to investigate inter- and intra-species variation.</title>
        <authorList>
            <consortium name="DOE Joint Genome Institute"/>
            <person name="Vesth T.C."/>
            <person name="Nybo J.L."/>
            <person name="Theobald S."/>
            <person name="Frisvad J.C."/>
            <person name="Larsen T.O."/>
            <person name="Nielsen K.F."/>
            <person name="Hoof J.B."/>
            <person name="Brandl J."/>
            <person name="Salamov A."/>
            <person name="Riley R."/>
            <person name="Gladden J.M."/>
            <person name="Phatale P."/>
            <person name="Nielsen M.T."/>
            <person name="Lyhne E.K."/>
            <person name="Kogle M.E."/>
            <person name="Strasser K."/>
            <person name="McDonnell E."/>
            <person name="Barry K."/>
            <person name="Clum A."/>
            <person name="Chen C."/>
            <person name="Nolan M."/>
            <person name="Sandor L."/>
            <person name="Kuo A."/>
            <person name="Lipzen A."/>
            <person name="Hainaut M."/>
            <person name="Drula E."/>
            <person name="Tsang A."/>
            <person name="Magnuson J.K."/>
            <person name="Henrissat B."/>
            <person name="Wiebenga A."/>
            <person name="Simmons B.A."/>
            <person name="Makela M.R."/>
            <person name="De vries R.P."/>
            <person name="Grigoriev I.V."/>
            <person name="Mortensen U.H."/>
            <person name="Baker S.E."/>
            <person name="Andersen M.R."/>
        </authorList>
    </citation>
    <scope>NUCLEOTIDE SEQUENCE [LARGE SCALE GENOMIC DNA]</scope>
    <source>
        <strain evidence="2 3">ATCC 13496</strain>
    </source>
</reference>
<organism evidence="2 3">
    <name type="scientific">Aspergillus niger ATCC 13496</name>
    <dbReference type="NCBI Taxonomy" id="1353008"/>
    <lineage>
        <taxon>Eukaryota</taxon>
        <taxon>Fungi</taxon>
        <taxon>Dikarya</taxon>
        <taxon>Ascomycota</taxon>
        <taxon>Pezizomycotina</taxon>
        <taxon>Eurotiomycetes</taxon>
        <taxon>Eurotiomycetidae</taxon>
        <taxon>Eurotiales</taxon>
        <taxon>Aspergillaceae</taxon>
        <taxon>Aspergillus</taxon>
        <taxon>Aspergillus subgen. Circumdati</taxon>
    </lineage>
</organism>
<sequence length="53" mass="5666">MNGQVSTLLCEGEIERVIRGIFRPIQEGAIGPITDPLPATSPAQPPLFRLAPP</sequence>
<protein>
    <submittedName>
        <fullName evidence="2">Uncharacterized protein</fullName>
    </submittedName>
</protein>
<gene>
    <name evidence="2" type="ORF">M747DRAFT_136040</name>
</gene>